<evidence type="ECO:0000313" key="2">
    <source>
        <dbReference type="Proteomes" id="UP001143856"/>
    </source>
</evidence>
<dbReference type="Proteomes" id="UP001143856">
    <property type="component" value="Unassembled WGS sequence"/>
</dbReference>
<sequence length="240" mass="27021">MSNSRHNNSTEARILYSQIFASGTFKNVFAGTYTSGSRAGQPCVAKEFKAGLVYEEHYFHEEMRVIRRTQMVINDWQRSGRIDKRILLNTPEIWEVSGGRAKVLVEPMIENFVKFNSNSGWVNNSDGVWSDAMQALSHFSYHNSDGRLLLCDLQGGSYRDGFVLTDPVIMSQNQSYGPADLGPAGIKSFFQRHRCGNYCSSGWRQPHSSSAPTVPKRKGTSMVPYLPTRASRNPLSRIQE</sequence>
<proteinExistence type="predicted"/>
<reference evidence="1" key="1">
    <citation type="submission" date="2022-10" db="EMBL/GenBank/DDBJ databases">
        <title>Genome Sequence of Xylaria curta.</title>
        <authorList>
            <person name="Buettner E."/>
        </authorList>
    </citation>
    <scope>NUCLEOTIDE SEQUENCE</scope>
    <source>
        <strain evidence="1">Babe10</strain>
    </source>
</reference>
<gene>
    <name evidence="1" type="ORF">NUW58_g731</name>
</gene>
<dbReference type="EMBL" id="JAPDGR010000066">
    <property type="protein sequence ID" value="KAJ2997176.1"/>
    <property type="molecule type" value="Genomic_DNA"/>
</dbReference>
<protein>
    <submittedName>
        <fullName evidence="1">Uncharacterized protein</fullName>
    </submittedName>
</protein>
<evidence type="ECO:0000313" key="1">
    <source>
        <dbReference type="EMBL" id="KAJ2997176.1"/>
    </source>
</evidence>
<comment type="caution">
    <text evidence="1">The sequence shown here is derived from an EMBL/GenBank/DDBJ whole genome shotgun (WGS) entry which is preliminary data.</text>
</comment>
<keyword evidence="2" id="KW-1185">Reference proteome</keyword>
<name>A0ACC1PNP5_9PEZI</name>
<accession>A0ACC1PNP5</accession>
<organism evidence="1 2">
    <name type="scientific">Xylaria curta</name>
    <dbReference type="NCBI Taxonomy" id="42375"/>
    <lineage>
        <taxon>Eukaryota</taxon>
        <taxon>Fungi</taxon>
        <taxon>Dikarya</taxon>
        <taxon>Ascomycota</taxon>
        <taxon>Pezizomycotina</taxon>
        <taxon>Sordariomycetes</taxon>
        <taxon>Xylariomycetidae</taxon>
        <taxon>Xylariales</taxon>
        <taxon>Xylariaceae</taxon>
        <taxon>Xylaria</taxon>
    </lineage>
</organism>